<feature type="non-terminal residue" evidence="2">
    <location>
        <position position="250"/>
    </location>
</feature>
<dbReference type="Proteomes" id="UP000006514">
    <property type="component" value="Unassembled WGS sequence"/>
</dbReference>
<feature type="domain" description="DDE-1" evidence="1">
    <location>
        <begin position="68"/>
        <end position="171"/>
    </location>
</feature>
<evidence type="ECO:0000313" key="3">
    <source>
        <dbReference type="Proteomes" id="UP000006514"/>
    </source>
</evidence>
<dbReference type="PANTHER" id="PTHR19303">
    <property type="entry name" value="TRANSPOSON"/>
    <property type="match status" value="1"/>
</dbReference>
<proteinExistence type="predicted"/>
<dbReference type="eggNOG" id="ENOG502S5Y0">
    <property type="taxonomic scope" value="Eukaryota"/>
</dbReference>
<gene>
    <name evidence="2" type="ORF">AURDEDRAFT_77505</name>
</gene>
<dbReference type="PANTHER" id="PTHR19303:SF74">
    <property type="entry name" value="POGO TRANSPOSABLE ELEMENT WITH KRAB DOMAIN"/>
    <property type="match status" value="1"/>
</dbReference>
<dbReference type="KEGG" id="adl:AURDEDRAFT_77505"/>
<protein>
    <recommendedName>
        <fullName evidence="1">DDE-1 domain-containing protein</fullName>
    </recommendedName>
</protein>
<dbReference type="GO" id="GO:0003677">
    <property type="term" value="F:DNA binding"/>
    <property type="evidence" value="ECO:0007669"/>
    <property type="project" value="TreeGrafter"/>
</dbReference>
<accession>J0D284</accession>
<dbReference type="OMA" id="SHIHINT"/>
<dbReference type="Pfam" id="PF03184">
    <property type="entry name" value="DDE_1"/>
    <property type="match status" value="1"/>
</dbReference>
<reference evidence="3" key="1">
    <citation type="journal article" date="2012" name="Science">
        <title>The Paleozoic origin of enzymatic lignin decomposition reconstructed from 31 fungal genomes.</title>
        <authorList>
            <person name="Floudas D."/>
            <person name="Binder M."/>
            <person name="Riley R."/>
            <person name="Barry K."/>
            <person name="Blanchette R.A."/>
            <person name="Henrissat B."/>
            <person name="Martinez A.T."/>
            <person name="Otillar R."/>
            <person name="Spatafora J.W."/>
            <person name="Yadav J.S."/>
            <person name="Aerts A."/>
            <person name="Benoit I."/>
            <person name="Boyd A."/>
            <person name="Carlson A."/>
            <person name="Copeland A."/>
            <person name="Coutinho P.M."/>
            <person name="de Vries R.P."/>
            <person name="Ferreira P."/>
            <person name="Findley K."/>
            <person name="Foster B."/>
            <person name="Gaskell J."/>
            <person name="Glotzer D."/>
            <person name="Gorecki P."/>
            <person name="Heitman J."/>
            <person name="Hesse C."/>
            <person name="Hori C."/>
            <person name="Igarashi K."/>
            <person name="Jurgens J.A."/>
            <person name="Kallen N."/>
            <person name="Kersten P."/>
            <person name="Kohler A."/>
            <person name="Kuees U."/>
            <person name="Kumar T.K.A."/>
            <person name="Kuo A."/>
            <person name="LaButti K."/>
            <person name="Larrondo L.F."/>
            <person name="Lindquist E."/>
            <person name="Ling A."/>
            <person name="Lombard V."/>
            <person name="Lucas S."/>
            <person name="Lundell T."/>
            <person name="Martin R."/>
            <person name="McLaughlin D.J."/>
            <person name="Morgenstern I."/>
            <person name="Morin E."/>
            <person name="Murat C."/>
            <person name="Nagy L.G."/>
            <person name="Nolan M."/>
            <person name="Ohm R.A."/>
            <person name="Patyshakuliyeva A."/>
            <person name="Rokas A."/>
            <person name="Ruiz-Duenas F.J."/>
            <person name="Sabat G."/>
            <person name="Salamov A."/>
            <person name="Samejima M."/>
            <person name="Schmutz J."/>
            <person name="Slot J.C."/>
            <person name="St John F."/>
            <person name="Stenlid J."/>
            <person name="Sun H."/>
            <person name="Sun S."/>
            <person name="Syed K."/>
            <person name="Tsang A."/>
            <person name="Wiebenga A."/>
            <person name="Young D."/>
            <person name="Pisabarro A."/>
            <person name="Eastwood D.C."/>
            <person name="Martin F."/>
            <person name="Cullen D."/>
            <person name="Grigoriev I.V."/>
            <person name="Hibbett D.S."/>
        </authorList>
    </citation>
    <scope>NUCLEOTIDE SEQUENCE [LARGE SCALE GENOMIC DNA]</scope>
    <source>
        <strain evidence="3">TFB10046</strain>
    </source>
</reference>
<evidence type="ECO:0000259" key="1">
    <source>
        <dbReference type="Pfam" id="PF03184"/>
    </source>
</evidence>
<keyword evidence="3" id="KW-1185">Reference proteome</keyword>
<dbReference type="InterPro" id="IPR050863">
    <property type="entry name" value="CenT-Element_Derived"/>
</dbReference>
<dbReference type="AlphaFoldDB" id="J0D284"/>
<dbReference type="OrthoDB" id="2917041at2759"/>
<organism evidence="2 3">
    <name type="scientific">Auricularia subglabra (strain TFB-10046 / SS5)</name>
    <name type="common">White-rot fungus</name>
    <name type="synonym">Auricularia delicata (strain TFB10046)</name>
    <dbReference type="NCBI Taxonomy" id="717982"/>
    <lineage>
        <taxon>Eukaryota</taxon>
        <taxon>Fungi</taxon>
        <taxon>Dikarya</taxon>
        <taxon>Basidiomycota</taxon>
        <taxon>Agaricomycotina</taxon>
        <taxon>Agaricomycetes</taxon>
        <taxon>Auriculariales</taxon>
        <taxon>Auriculariaceae</taxon>
        <taxon>Auricularia</taxon>
    </lineage>
</organism>
<dbReference type="InParanoid" id="J0D284"/>
<dbReference type="GO" id="GO:0005634">
    <property type="term" value="C:nucleus"/>
    <property type="evidence" value="ECO:0007669"/>
    <property type="project" value="TreeGrafter"/>
</dbReference>
<sequence length="250" mass="27678">MSHWFTDIVYKQLIQAGIDPRRLFGMDESGFTLGVDDTEVVIGRRGAKMTYQQGTANREIVTVLVTICADGTWLPPLLVFKGKSFAISESGWTDSEIALGYLDAFNAQTLEKAGGLMRGLIVDNQTSHVAPAFLRLAIEHNIRVVAYPPHTTHVAQGLDVHCFAALKRRWAVEVREFERLHGPMRKADFCEVFCRTITATFTPELILASWEKTGIHPYNPNAITADKLAPSAANSVRGTFPQPQPTPVRA</sequence>
<name>J0D284_AURST</name>
<dbReference type="InterPro" id="IPR004875">
    <property type="entry name" value="DDE_SF_endonuclease_dom"/>
</dbReference>
<evidence type="ECO:0000313" key="2">
    <source>
        <dbReference type="EMBL" id="EJD32727.1"/>
    </source>
</evidence>
<dbReference type="EMBL" id="JH688705">
    <property type="protein sequence ID" value="EJD32727.1"/>
    <property type="molecule type" value="Genomic_DNA"/>
</dbReference>